<dbReference type="EMBL" id="DMAI01000457">
    <property type="protein sequence ID" value="HAE51216.1"/>
    <property type="molecule type" value="Genomic_DNA"/>
</dbReference>
<proteinExistence type="predicted"/>
<evidence type="ECO:0000256" key="1">
    <source>
        <dbReference type="SAM" id="Phobius"/>
    </source>
</evidence>
<keyword evidence="1" id="KW-1133">Transmembrane helix</keyword>
<feature type="transmembrane region" description="Helical" evidence="1">
    <location>
        <begin position="22"/>
        <end position="43"/>
    </location>
</feature>
<evidence type="ECO:0000313" key="3">
    <source>
        <dbReference type="Proteomes" id="UP000257706"/>
    </source>
</evidence>
<feature type="transmembrane region" description="Helical" evidence="1">
    <location>
        <begin position="190"/>
        <end position="212"/>
    </location>
</feature>
<keyword evidence="1" id="KW-0472">Membrane</keyword>
<keyword evidence="1" id="KW-0812">Transmembrane</keyword>
<dbReference type="AlphaFoldDB" id="A0A3B9ITT4"/>
<evidence type="ECO:0008006" key="4">
    <source>
        <dbReference type="Google" id="ProtNLM"/>
    </source>
</evidence>
<accession>A0A3B9ITT4</accession>
<reference evidence="2 3" key="1">
    <citation type="journal article" date="2018" name="Nat. Biotechnol.">
        <title>A standardized bacterial taxonomy based on genome phylogeny substantially revises the tree of life.</title>
        <authorList>
            <person name="Parks D.H."/>
            <person name="Chuvochina M."/>
            <person name="Waite D.W."/>
            <person name="Rinke C."/>
            <person name="Skarshewski A."/>
            <person name="Chaumeil P.A."/>
            <person name="Hugenholtz P."/>
        </authorList>
    </citation>
    <scope>NUCLEOTIDE SEQUENCE [LARGE SCALE GENOMIC DNA]</scope>
    <source>
        <strain evidence="2">UBA8739</strain>
    </source>
</reference>
<gene>
    <name evidence="2" type="ORF">DCK97_27760</name>
</gene>
<evidence type="ECO:0000313" key="2">
    <source>
        <dbReference type="EMBL" id="HAE51216.1"/>
    </source>
</evidence>
<sequence>MARDAADPAAARKGMSGLGSQIWIAGLAGLMTLMLALQIWAGFGVISSTRAVADGDALMRETDSLLHLLQETEVTQGRYLRLQTAEALDDYRRTRGSAPVAFGQLARLAEAEKADSGAGCSVMTAMLEEAFRSMDRVIHLRQARADDEVLMAAEARQMQAVDLARQQIALAQTQIGQRISARLSAADENFTIAAGASLLGFSFAIPSAIVMFRRLRRSREQERHLRLQVEAANLQLESRVAVRTAELLRANRALADANAVKDRFLANMSH</sequence>
<comment type="caution">
    <text evidence="2">The sequence shown here is derived from an EMBL/GenBank/DDBJ whole genome shotgun (WGS) entry which is preliminary data.</text>
</comment>
<feature type="non-terminal residue" evidence="2">
    <location>
        <position position="270"/>
    </location>
</feature>
<name>A0A3B9ITT4_9PROT</name>
<protein>
    <recommendedName>
        <fullName evidence="4">CHASE3 domain-containing protein</fullName>
    </recommendedName>
</protein>
<dbReference type="Proteomes" id="UP000257706">
    <property type="component" value="Unassembled WGS sequence"/>
</dbReference>
<organism evidence="2 3">
    <name type="scientific">Tistrella mobilis</name>
    <dbReference type="NCBI Taxonomy" id="171437"/>
    <lineage>
        <taxon>Bacteria</taxon>
        <taxon>Pseudomonadati</taxon>
        <taxon>Pseudomonadota</taxon>
        <taxon>Alphaproteobacteria</taxon>
        <taxon>Geminicoccales</taxon>
        <taxon>Geminicoccaceae</taxon>
        <taxon>Tistrella</taxon>
    </lineage>
</organism>